<organism evidence="2 3">
    <name type="scientific">Nocardia aurea</name>
    <dbReference type="NCBI Taxonomy" id="2144174"/>
    <lineage>
        <taxon>Bacteria</taxon>
        <taxon>Bacillati</taxon>
        <taxon>Actinomycetota</taxon>
        <taxon>Actinomycetes</taxon>
        <taxon>Mycobacteriales</taxon>
        <taxon>Nocardiaceae</taxon>
        <taxon>Nocardia</taxon>
    </lineage>
</organism>
<proteinExistence type="predicted"/>
<dbReference type="InterPro" id="IPR029052">
    <property type="entry name" value="Metallo-depent_PP-like"/>
</dbReference>
<evidence type="ECO:0000313" key="2">
    <source>
        <dbReference type="EMBL" id="MEV0709233.1"/>
    </source>
</evidence>
<dbReference type="Proteomes" id="UP001551695">
    <property type="component" value="Unassembled WGS sequence"/>
</dbReference>
<evidence type="ECO:0000313" key="3">
    <source>
        <dbReference type="Proteomes" id="UP001551695"/>
    </source>
</evidence>
<name>A0ABV3FVA6_9NOCA</name>
<gene>
    <name evidence="2" type="ORF">AB0I48_16860</name>
</gene>
<dbReference type="EMBL" id="JBFAKC010000006">
    <property type="protein sequence ID" value="MEV0709233.1"/>
    <property type="molecule type" value="Genomic_DNA"/>
</dbReference>
<keyword evidence="3" id="KW-1185">Reference proteome</keyword>
<evidence type="ECO:0000259" key="1">
    <source>
        <dbReference type="Pfam" id="PF00149"/>
    </source>
</evidence>
<dbReference type="InterPro" id="IPR004843">
    <property type="entry name" value="Calcineurin-like_PHP"/>
</dbReference>
<dbReference type="SUPFAM" id="SSF56300">
    <property type="entry name" value="Metallo-dependent phosphatases"/>
    <property type="match status" value="1"/>
</dbReference>
<accession>A0ABV3FVA6</accession>
<comment type="caution">
    <text evidence="2">The sequence shown here is derived from an EMBL/GenBank/DDBJ whole genome shotgun (WGS) entry which is preliminary data.</text>
</comment>
<sequence length="284" mass="32139">MGSVLMTGDLHGNTGHALALLRVAARQECDRLFVLGDFGAWEHIAAGRRYFDVVNRAARKCRVQVYFLDGNHDKSSLLHRMYGAEPDDEGFLVCRKNIRYAPRGLRWTWEGTRFAAFGGAYSVDKQWRLAHEASQERTARRRRQFGSARRPVTAETLWFPEEEMTDDECDALLADDSPVDVLLTHDKPRGSDPDWNRKNLPECLPNQDRIQRVVRTLRPDLLLHGHLHYRYTDSVDRGDGATTRVEGLGADPEGSALPDYRSADSWLVLPLPYAAETAAHDLAV</sequence>
<reference evidence="2 3" key="1">
    <citation type="submission" date="2024-06" db="EMBL/GenBank/DDBJ databases">
        <title>The Natural Products Discovery Center: Release of the First 8490 Sequenced Strains for Exploring Actinobacteria Biosynthetic Diversity.</title>
        <authorList>
            <person name="Kalkreuter E."/>
            <person name="Kautsar S.A."/>
            <person name="Yang D."/>
            <person name="Bader C.D."/>
            <person name="Teijaro C.N."/>
            <person name="Fluegel L."/>
            <person name="Davis C.M."/>
            <person name="Simpson J.R."/>
            <person name="Lauterbach L."/>
            <person name="Steele A.D."/>
            <person name="Gui C."/>
            <person name="Meng S."/>
            <person name="Li G."/>
            <person name="Viehrig K."/>
            <person name="Ye F."/>
            <person name="Su P."/>
            <person name="Kiefer A.F."/>
            <person name="Nichols A."/>
            <person name="Cepeda A.J."/>
            <person name="Yan W."/>
            <person name="Fan B."/>
            <person name="Jiang Y."/>
            <person name="Adhikari A."/>
            <person name="Zheng C.-J."/>
            <person name="Schuster L."/>
            <person name="Cowan T.M."/>
            <person name="Smanski M.J."/>
            <person name="Chevrette M.G."/>
            <person name="De Carvalho L.P.S."/>
            <person name="Shen B."/>
        </authorList>
    </citation>
    <scope>NUCLEOTIDE SEQUENCE [LARGE SCALE GENOMIC DNA]</scope>
    <source>
        <strain evidence="2 3">NPDC050403</strain>
    </source>
</reference>
<feature type="domain" description="Calcineurin-like phosphoesterase" evidence="1">
    <location>
        <begin position="4"/>
        <end position="229"/>
    </location>
</feature>
<dbReference type="Pfam" id="PF00149">
    <property type="entry name" value="Metallophos"/>
    <property type="match status" value="1"/>
</dbReference>
<dbReference type="Gene3D" id="3.60.21.10">
    <property type="match status" value="1"/>
</dbReference>
<protein>
    <submittedName>
        <fullName evidence="2">Metallophosphoesterase</fullName>
    </submittedName>
</protein>
<dbReference type="RefSeq" id="WP_355083130.1">
    <property type="nucleotide sequence ID" value="NZ_JBEXKW010000001.1"/>
</dbReference>